<dbReference type="RefSeq" id="XP_014261931.1">
    <property type="nucleotide sequence ID" value="XM_014406445.1"/>
</dbReference>
<dbReference type="RefSeq" id="XP_014261932.1">
    <property type="nucleotide sequence ID" value="XM_014406446.2"/>
</dbReference>
<keyword evidence="2" id="KW-1185">Reference proteome</keyword>
<sequence length="170" mass="19155">MVGCSPTRQGNDNKVHDFNCQRLRQYNTGFCSALKLLEGDVRAVYCDSRQCDGKPPYSPAPNIELKQFCLCKTCACNGPATPTPGDYCLVKGCNCCNPCCWCPPKCIYIPPVADGPHEVRTEFFYLKQVPNGTDEEGNQNYYYYEDGGFTYLCRPRNSRGQWLKTCHKAC</sequence>
<dbReference type="KEGG" id="clec:106674016"/>
<dbReference type="EnsemblMetazoa" id="XM_014406446.2">
    <property type="protein sequence ID" value="XP_014261932.1"/>
    <property type="gene ID" value="LOC106674016"/>
</dbReference>
<protein>
    <submittedName>
        <fullName evidence="1">Uncharacterized protein</fullName>
    </submittedName>
</protein>
<dbReference type="EnsemblMetazoa" id="XM_014406444.1">
    <property type="protein sequence ID" value="XP_014261930.1"/>
    <property type="gene ID" value="LOC106674016"/>
</dbReference>
<dbReference type="RefSeq" id="XP_014261928.1">
    <property type="nucleotide sequence ID" value="XM_014406442.1"/>
</dbReference>
<name>A0A8I6SCM6_CIMLE</name>
<dbReference type="GeneID" id="106674016"/>
<accession>A0A8I6SCM6</accession>
<reference evidence="1" key="1">
    <citation type="submission" date="2022-01" db="UniProtKB">
        <authorList>
            <consortium name="EnsemblMetazoa"/>
        </authorList>
    </citation>
    <scope>IDENTIFICATION</scope>
</reference>
<dbReference type="Proteomes" id="UP000494040">
    <property type="component" value="Unassembled WGS sequence"/>
</dbReference>
<dbReference type="EnsemblMetazoa" id="XM_014406442.1">
    <property type="protein sequence ID" value="XP_014261928.1"/>
    <property type="gene ID" value="LOC106674016"/>
</dbReference>
<dbReference type="RefSeq" id="XP_014261930.1">
    <property type="nucleotide sequence ID" value="XM_014406444.1"/>
</dbReference>
<evidence type="ECO:0000313" key="1">
    <source>
        <dbReference type="EnsemblMetazoa" id="XP_014261930.1"/>
    </source>
</evidence>
<organism evidence="1 2">
    <name type="scientific">Cimex lectularius</name>
    <name type="common">Bed bug</name>
    <name type="synonym">Acanthia lectularia</name>
    <dbReference type="NCBI Taxonomy" id="79782"/>
    <lineage>
        <taxon>Eukaryota</taxon>
        <taxon>Metazoa</taxon>
        <taxon>Ecdysozoa</taxon>
        <taxon>Arthropoda</taxon>
        <taxon>Hexapoda</taxon>
        <taxon>Insecta</taxon>
        <taxon>Pterygota</taxon>
        <taxon>Neoptera</taxon>
        <taxon>Paraneoptera</taxon>
        <taxon>Hemiptera</taxon>
        <taxon>Heteroptera</taxon>
        <taxon>Panheteroptera</taxon>
        <taxon>Cimicomorpha</taxon>
        <taxon>Cimicidae</taxon>
        <taxon>Cimex</taxon>
    </lineage>
</organism>
<dbReference type="OrthoDB" id="10371578at2759"/>
<proteinExistence type="predicted"/>
<evidence type="ECO:0000313" key="2">
    <source>
        <dbReference type="Proteomes" id="UP000494040"/>
    </source>
</evidence>
<dbReference type="EnsemblMetazoa" id="XM_014406445.1">
    <property type="protein sequence ID" value="XP_014261931.1"/>
    <property type="gene ID" value="LOC106674016"/>
</dbReference>
<dbReference type="AlphaFoldDB" id="A0A8I6SCM6"/>